<evidence type="ECO:0000313" key="2">
    <source>
        <dbReference type="EMBL" id="MFD2258111.1"/>
    </source>
</evidence>
<accession>A0ABW5DEP0</accession>
<evidence type="ECO:0000256" key="1">
    <source>
        <dbReference type="SAM" id="SignalP"/>
    </source>
</evidence>
<dbReference type="RefSeq" id="WP_386821553.1">
    <property type="nucleotide sequence ID" value="NZ_JBHUIT010000034.1"/>
</dbReference>
<evidence type="ECO:0000313" key="3">
    <source>
        <dbReference type="Proteomes" id="UP001597375"/>
    </source>
</evidence>
<sequence>MSYRGIIAILALIASGAHAEQKGDILRFTNGDQLHGSYSGITTEGGVLWERVDIDNAVTFKASELRQIVLNGEHPKTALSGLSHIGTVNGDRIPGLVRDLDNTRLLLETEFAGLLEIPRNQVGLVAPGPLSGRLLYQGPFSAAEWTQVSHEFPAGLPPMEAGNDAGNKSPMWAFSGSAWYWQNEKVGTALARKDGMPDRSTLQFEVAWKNRLSLAVAFHADFVIPKMKNPEEQKDLIRPGQPASLPGLFGEGYVMHLYSNYVMLYRTAFDEEGRPRLERVQTNNINVRLGESGSARVEIRCNRNSGEIVLFVNGEFVVQWSELNAGDHPEEGYAGRGNGYGFVVQAENSPARISEIVVAEWNGMPDAARSMQVDDQDIVLMTNGTDRFSGTIEGIHSGELVLSGRYGKFSFPMEDVAEIRFAKSKLLQAEENHDTSMKVRLYPIGQISGEPRGGNENELRLFNSAVGDLNMSLDSATMLEFRSTGNFLDNWNVDF</sequence>
<comment type="caution">
    <text evidence="2">The sequence shown here is derived from an EMBL/GenBank/DDBJ whole genome shotgun (WGS) entry which is preliminary data.</text>
</comment>
<keyword evidence="1" id="KW-0732">Signal</keyword>
<organism evidence="2 3">
    <name type="scientific">Luteolibacter algae</name>
    <dbReference type="NCBI Taxonomy" id="454151"/>
    <lineage>
        <taxon>Bacteria</taxon>
        <taxon>Pseudomonadati</taxon>
        <taxon>Verrucomicrobiota</taxon>
        <taxon>Verrucomicrobiia</taxon>
        <taxon>Verrucomicrobiales</taxon>
        <taxon>Verrucomicrobiaceae</taxon>
        <taxon>Luteolibacter</taxon>
    </lineage>
</organism>
<name>A0ABW5DEP0_9BACT</name>
<dbReference type="EMBL" id="JBHUIT010000034">
    <property type="protein sequence ID" value="MFD2258111.1"/>
    <property type="molecule type" value="Genomic_DNA"/>
</dbReference>
<protein>
    <submittedName>
        <fullName evidence="2">Uncharacterized protein</fullName>
    </submittedName>
</protein>
<keyword evidence="3" id="KW-1185">Reference proteome</keyword>
<feature type="signal peptide" evidence="1">
    <location>
        <begin position="1"/>
        <end position="19"/>
    </location>
</feature>
<feature type="chain" id="PRO_5046401238" evidence="1">
    <location>
        <begin position="20"/>
        <end position="495"/>
    </location>
</feature>
<reference evidence="3" key="1">
    <citation type="journal article" date="2019" name="Int. J. Syst. Evol. Microbiol.">
        <title>The Global Catalogue of Microorganisms (GCM) 10K type strain sequencing project: providing services to taxonomists for standard genome sequencing and annotation.</title>
        <authorList>
            <consortium name="The Broad Institute Genomics Platform"/>
            <consortium name="The Broad Institute Genome Sequencing Center for Infectious Disease"/>
            <person name="Wu L."/>
            <person name="Ma J."/>
        </authorList>
    </citation>
    <scope>NUCLEOTIDE SEQUENCE [LARGE SCALE GENOMIC DNA]</scope>
    <source>
        <strain evidence="3">CGMCC 4.7106</strain>
    </source>
</reference>
<gene>
    <name evidence="2" type="ORF">ACFSSA_15630</name>
</gene>
<proteinExistence type="predicted"/>
<dbReference type="Proteomes" id="UP001597375">
    <property type="component" value="Unassembled WGS sequence"/>
</dbReference>